<evidence type="ECO:0000259" key="9">
    <source>
        <dbReference type="PROSITE" id="PS50110"/>
    </source>
</evidence>
<evidence type="ECO:0000313" key="11">
    <source>
        <dbReference type="EMBL" id="QCT01548.1"/>
    </source>
</evidence>
<feature type="DNA-binding region" description="OmpR/PhoB-type" evidence="8">
    <location>
        <begin position="158"/>
        <end position="254"/>
    </location>
</feature>
<proteinExistence type="predicted"/>
<protein>
    <submittedName>
        <fullName evidence="11">Winged helix family two component transcriptional regulator</fullName>
    </submittedName>
</protein>
<dbReference type="CDD" id="cd17574">
    <property type="entry name" value="REC_OmpR"/>
    <property type="match status" value="1"/>
</dbReference>
<evidence type="ECO:0000256" key="6">
    <source>
        <dbReference type="ARBA" id="ARBA00023163"/>
    </source>
</evidence>
<evidence type="ECO:0000256" key="5">
    <source>
        <dbReference type="ARBA" id="ARBA00023125"/>
    </source>
</evidence>
<dbReference type="Pfam" id="PF00486">
    <property type="entry name" value="Trans_reg_C"/>
    <property type="match status" value="1"/>
</dbReference>
<reference evidence="11 12" key="1">
    <citation type="submission" date="2019-05" db="EMBL/GenBank/DDBJ databases">
        <authorList>
            <person name="Chen C."/>
        </authorList>
    </citation>
    <scope>NUCLEOTIDE SEQUENCE [LARGE SCALE GENOMIC DNA]</scope>
    <source>
        <strain evidence="11 12">HB172198</strain>
    </source>
</reference>
<dbReference type="SUPFAM" id="SSF52172">
    <property type="entry name" value="CheY-like"/>
    <property type="match status" value="1"/>
</dbReference>
<evidence type="ECO:0000256" key="2">
    <source>
        <dbReference type="ARBA" id="ARBA00022553"/>
    </source>
</evidence>
<keyword evidence="6" id="KW-0804">Transcription</keyword>
<dbReference type="PROSITE" id="PS51755">
    <property type="entry name" value="OMPR_PHOB"/>
    <property type="match status" value="1"/>
</dbReference>
<dbReference type="GO" id="GO:0032993">
    <property type="term" value="C:protein-DNA complex"/>
    <property type="evidence" value="ECO:0007669"/>
    <property type="project" value="TreeGrafter"/>
</dbReference>
<dbReference type="KEGG" id="palo:E6C60_0827"/>
<sequence>MISLCWTIDDYNEIITIEFIAGAVKMTDNLEILLVEDDSSILEALTIFLQRNKYSVYGATKGEEALLLLHKHSSISLAIVDIMLPGMSGFEVLKKIRDHSNLPIIILSARGQEWDKEQGYLSGTDDYVTKPFSLKELHFRIEALLRRSHMNAGTTTEQPILSYGELTINVLTRQVLVRGTLINLTRKEFDLLFLLASHPNIVFNRTSLLDRVWKDDLTITDRTVDSHIKNIRKSLGEESMMIRTVWGVGYAFEYAK</sequence>
<dbReference type="PANTHER" id="PTHR48111:SF1">
    <property type="entry name" value="TWO-COMPONENT RESPONSE REGULATOR ORR33"/>
    <property type="match status" value="1"/>
</dbReference>
<dbReference type="InterPro" id="IPR001867">
    <property type="entry name" value="OmpR/PhoB-type_DNA-bd"/>
</dbReference>
<evidence type="ECO:0000256" key="7">
    <source>
        <dbReference type="PROSITE-ProRule" id="PRU00169"/>
    </source>
</evidence>
<dbReference type="GO" id="GO:0000156">
    <property type="term" value="F:phosphorelay response regulator activity"/>
    <property type="evidence" value="ECO:0007669"/>
    <property type="project" value="TreeGrafter"/>
</dbReference>
<dbReference type="Pfam" id="PF00072">
    <property type="entry name" value="Response_reg"/>
    <property type="match status" value="1"/>
</dbReference>
<evidence type="ECO:0000256" key="3">
    <source>
        <dbReference type="ARBA" id="ARBA00023012"/>
    </source>
</evidence>
<comment type="subcellular location">
    <subcellularLocation>
        <location evidence="1">Cytoplasm</location>
    </subcellularLocation>
</comment>
<keyword evidence="4" id="KW-0805">Transcription regulation</keyword>
<dbReference type="InterPro" id="IPR036388">
    <property type="entry name" value="WH-like_DNA-bd_sf"/>
</dbReference>
<dbReference type="EMBL" id="CP040396">
    <property type="protein sequence ID" value="QCT01548.1"/>
    <property type="molecule type" value="Genomic_DNA"/>
</dbReference>
<gene>
    <name evidence="11" type="ORF">E6C60_0827</name>
</gene>
<dbReference type="GO" id="GO:0006355">
    <property type="term" value="P:regulation of DNA-templated transcription"/>
    <property type="evidence" value="ECO:0007669"/>
    <property type="project" value="InterPro"/>
</dbReference>
<evidence type="ECO:0000256" key="8">
    <source>
        <dbReference type="PROSITE-ProRule" id="PRU01091"/>
    </source>
</evidence>
<evidence type="ECO:0000259" key="10">
    <source>
        <dbReference type="PROSITE" id="PS51755"/>
    </source>
</evidence>
<dbReference type="SMART" id="SM00862">
    <property type="entry name" value="Trans_reg_C"/>
    <property type="match status" value="1"/>
</dbReference>
<feature type="modified residue" description="4-aspartylphosphate" evidence="7">
    <location>
        <position position="81"/>
    </location>
</feature>
<dbReference type="AlphaFoldDB" id="A0A4P8XGY9"/>
<accession>A0A4P8XGY9</accession>
<dbReference type="InterPro" id="IPR001789">
    <property type="entry name" value="Sig_transdc_resp-reg_receiver"/>
</dbReference>
<dbReference type="PANTHER" id="PTHR48111">
    <property type="entry name" value="REGULATOR OF RPOS"/>
    <property type="match status" value="1"/>
</dbReference>
<organism evidence="11 12">
    <name type="scientific">Paenibacillus algicola</name>
    <dbReference type="NCBI Taxonomy" id="2565926"/>
    <lineage>
        <taxon>Bacteria</taxon>
        <taxon>Bacillati</taxon>
        <taxon>Bacillota</taxon>
        <taxon>Bacilli</taxon>
        <taxon>Bacillales</taxon>
        <taxon>Paenibacillaceae</taxon>
        <taxon>Paenibacillus</taxon>
    </lineage>
</organism>
<keyword evidence="12" id="KW-1185">Reference proteome</keyword>
<dbReference type="GO" id="GO:0005829">
    <property type="term" value="C:cytosol"/>
    <property type="evidence" value="ECO:0007669"/>
    <property type="project" value="TreeGrafter"/>
</dbReference>
<keyword evidence="2 7" id="KW-0597">Phosphoprotein</keyword>
<feature type="domain" description="Response regulatory" evidence="9">
    <location>
        <begin position="31"/>
        <end position="145"/>
    </location>
</feature>
<dbReference type="Proteomes" id="UP000300879">
    <property type="component" value="Chromosome"/>
</dbReference>
<keyword evidence="3" id="KW-0902">Two-component regulatory system</keyword>
<dbReference type="InterPro" id="IPR039420">
    <property type="entry name" value="WalR-like"/>
</dbReference>
<dbReference type="GO" id="GO:0000976">
    <property type="term" value="F:transcription cis-regulatory region binding"/>
    <property type="evidence" value="ECO:0007669"/>
    <property type="project" value="TreeGrafter"/>
</dbReference>
<evidence type="ECO:0000256" key="1">
    <source>
        <dbReference type="ARBA" id="ARBA00004496"/>
    </source>
</evidence>
<dbReference type="SMART" id="SM00448">
    <property type="entry name" value="REC"/>
    <property type="match status" value="1"/>
</dbReference>
<evidence type="ECO:0000256" key="4">
    <source>
        <dbReference type="ARBA" id="ARBA00023015"/>
    </source>
</evidence>
<evidence type="ECO:0000313" key="12">
    <source>
        <dbReference type="Proteomes" id="UP000300879"/>
    </source>
</evidence>
<dbReference type="CDD" id="cd00383">
    <property type="entry name" value="trans_reg_C"/>
    <property type="match status" value="1"/>
</dbReference>
<keyword evidence="5 8" id="KW-0238">DNA-binding</keyword>
<dbReference type="Gene3D" id="3.40.50.2300">
    <property type="match status" value="1"/>
</dbReference>
<name>A0A4P8XGY9_9BACL</name>
<dbReference type="InterPro" id="IPR011006">
    <property type="entry name" value="CheY-like_superfamily"/>
</dbReference>
<dbReference type="Gene3D" id="1.10.10.10">
    <property type="entry name" value="Winged helix-like DNA-binding domain superfamily/Winged helix DNA-binding domain"/>
    <property type="match status" value="1"/>
</dbReference>
<feature type="domain" description="OmpR/PhoB-type" evidence="10">
    <location>
        <begin position="158"/>
        <end position="254"/>
    </location>
</feature>
<dbReference type="PROSITE" id="PS50110">
    <property type="entry name" value="RESPONSE_REGULATORY"/>
    <property type="match status" value="1"/>
</dbReference>
<dbReference type="FunFam" id="1.10.10.10:FF:000018">
    <property type="entry name" value="DNA-binding response regulator ResD"/>
    <property type="match status" value="1"/>
</dbReference>